<organism evidence="4 5">
    <name type="scientific">Sediminitomix flava</name>
    <dbReference type="NCBI Taxonomy" id="379075"/>
    <lineage>
        <taxon>Bacteria</taxon>
        <taxon>Pseudomonadati</taxon>
        <taxon>Bacteroidota</taxon>
        <taxon>Cytophagia</taxon>
        <taxon>Cytophagales</taxon>
        <taxon>Flammeovirgaceae</taxon>
        <taxon>Sediminitomix</taxon>
    </lineage>
</organism>
<dbReference type="PRINTS" id="PR00081">
    <property type="entry name" value="GDHRDH"/>
</dbReference>
<dbReference type="InterPro" id="IPR002347">
    <property type="entry name" value="SDR_fam"/>
</dbReference>
<dbReference type="InterPro" id="IPR020904">
    <property type="entry name" value="Sc_DH/Rdtase_CS"/>
</dbReference>
<keyword evidence="5" id="KW-1185">Reference proteome</keyword>
<keyword evidence="2" id="KW-0560">Oxidoreductase</keyword>
<proteinExistence type="inferred from homology"/>
<evidence type="ECO:0000313" key="4">
    <source>
        <dbReference type="EMBL" id="PWJ44374.1"/>
    </source>
</evidence>
<dbReference type="CDD" id="cd05374">
    <property type="entry name" value="17beta-HSD-like_SDR_c"/>
    <property type="match status" value="1"/>
</dbReference>
<dbReference type="InterPro" id="IPR036291">
    <property type="entry name" value="NAD(P)-bd_dom_sf"/>
</dbReference>
<dbReference type="EMBL" id="QGDO01000001">
    <property type="protein sequence ID" value="PWJ44374.1"/>
    <property type="molecule type" value="Genomic_DNA"/>
</dbReference>
<evidence type="ECO:0000256" key="2">
    <source>
        <dbReference type="ARBA" id="ARBA00023002"/>
    </source>
</evidence>
<name>A0A315ZI30_SEDFL</name>
<protein>
    <submittedName>
        <fullName evidence="4">Short-subunit dehydrogenase</fullName>
    </submittedName>
</protein>
<evidence type="ECO:0000256" key="3">
    <source>
        <dbReference type="RuleBase" id="RU000363"/>
    </source>
</evidence>
<dbReference type="PRINTS" id="PR00080">
    <property type="entry name" value="SDRFAMILY"/>
</dbReference>
<reference evidence="4 5" key="1">
    <citation type="submission" date="2018-03" db="EMBL/GenBank/DDBJ databases">
        <title>Genomic Encyclopedia of Archaeal and Bacterial Type Strains, Phase II (KMG-II): from individual species to whole genera.</title>
        <authorList>
            <person name="Goeker M."/>
        </authorList>
    </citation>
    <scope>NUCLEOTIDE SEQUENCE [LARGE SCALE GENOMIC DNA]</scope>
    <source>
        <strain evidence="4 5">DSM 28229</strain>
    </source>
</reference>
<dbReference type="AlphaFoldDB" id="A0A315ZI30"/>
<sequence length="280" mass="31485">MKRILITGAGSGLGKGTALGLAKNGHHVIAAVHLWEQKTALLEEIEALGLQNIEVTKIDILDQIDRRKAWQYDIDILVNNAGIGETGPIAEIPVDLLRKVMETNVFGTLEFTQGFVKKMVERRAGKIFFVSSMAGVSTYPFLAPYNASKHALEAVAQCMRDELKPFDITVATINPAAFRTGFNDRMYDSVDQWYDENKNFTEAKAIRDIQESVASPDGQYDPEMMIKGMIDVIPKDKHKFRTMIPKEVEDWCKNYQVNQWTLEVEVKNSDENNSNIRAAS</sequence>
<dbReference type="Gene3D" id="3.40.50.720">
    <property type="entry name" value="NAD(P)-binding Rossmann-like Domain"/>
    <property type="match status" value="1"/>
</dbReference>
<evidence type="ECO:0000313" key="5">
    <source>
        <dbReference type="Proteomes" id="UP000245535"/>
    </source>
</evidence>
<comment type="similarity">
    <text evidence="1 3">Belongs to the short-chain dehydrogenases/reductases (SDR) family.</text>
</comment>
<dbReference type="Pfam" id="PF00106">
    <property type="entry name" value="adh_short"/>
    <property type="match status" value="1"/>
</dbReference>
<dbReference type="PROSITE" id="PS00061">
    <property type="entry name" value="ADH_SHORT"/>
    <property type="match status" value="1"/>
</dbReference>
<dbReference type="SUPFAM" id="SSF51735">
    <property type="entry name" value="NAD(P)-binding Rossmann-fold domains"/>
    <property type="match status" value="1"/>
</dbReference>
<dbReference type="OrthoDB" id="1235794at2"/>
<dbReference type="Proteomes" id="UP000245535">
    <property type="component" value="Unassembled WGS sequence"/>
</dbReference>
<comment type="caution">
    <text evidence="4">The sequence shown here is derived from an EMBL/GenBank/DDBJ whole genome shotgun (WGS) entry which is preliminary data.</text>
</comment>
<dbReference type="GO" id="GO:0016491">
    <property type="term" value="F:oxidoreductase activity"/>
    <property type="evidence" value="ECO:0007669"/>
    <property type="project" value="UniProtKB-KW"/>
</dbReference>
<dbReference type="PANTHER" id="PTHR42901:SF1">
    <property type="entry name" value="ALCOHOL DEHYDROGENASE"/>
    <property type="match status" value="1"/>
</dbReference>
<dbReference type="PANTHER" id="PTHR42901">
    <property type="entry name" value="ALCOHOL DEHYDROGENASE"/>
    <property type="match status" value="1"/>
</dbReference>
<accession>A0A315ZI30</accession>
<dbReference type="NCBIfam" id="NF006776">
    <property type="entry name" value="PRK09291.1"/>
    <property type="match status" value="1"/>
</dbReference>
<evidence type="ECO:0000256" key="1">
    <source>
        <dbReference type="ARBA" id="ARBA00006484"/>
    </source>
</evidence>
<dbReference type="RefSeq" id="WP_109615867.1">
    <property type="nucleotide sequence ID" value="NZ_QGDO01000001.1"/>
</dbReference>
<gene>
    <name evidence="4" type="ORF">BC781_101724</name>
</gene>